<reference evidence="5" key="1">
    <citation type="submission" date="2010-06" db="EMBL/GenBank/DDBJ databases">
        <authorList>
            <person name="Muzny D."/>
            <person name="Qin X."/>
            <person name="Buhay C."/>
            <person name="Dugan-Rocha S."/>
            <person name="Ding Y."/>
            <person name="Chen G."/>
            <person name="Hawes A."/>
            <person name="Holder M."/>
            <person name="Jhangiani S."/>
            <person name="Johnson A."/>
            <person name="Khan Z."/>
            <person name="Li Z."/>
            <person name="Liu W."/>
            <person name="Liu X."/>
            <person name="Perez L."/>
            <person name="Shen H."/>
            <person name="Wang Q."/>
            <person name="Watt J."/>
            <person name="Xi L."/>
            <person name="Xin Y."/>
            <person name="Zhou J."/>
            <person name="Deng J."/>
            <person name="Jiang H."/>
            <person name="Liu Y."/>
            <person name="Qu J."/>
            <person name="Song X.-Z."/>
            <person name="Zhang L."/>
            <person name="Villasana D."/>
            <person name="Johnson A."/>
            <person name="Liu J."/>
            <person name="Liyanage D."/>
            <person name="Lorensuhewa L."/>
            <person name="Robinson T."/>
            <person name="Song A."/>
            <person name="Song B.-B."/>
            <person name="Dinh H."/>
            <person name="Thornton R."/>
            <person name="Coyle M."/>
            <person name="Francisco L."/>
            <person name="Jackson L."/>
            <person name="Javaid M."/>
            <person name="Korchina V."/>
            <person name="Kovar C."/>
            <person name="Mata R."/>
            <person name="Mathew T."/>
            <person name="Ngo R."/>
            <person name="Nguyen L."/>
            <person name="Nguyen N."/>
            <person name="Okwuonu G."/>
            <person name="Ongeri F."/>
            <person name="Pham C."/>
            <person name="Simmons D."/>
            <person name="Wilczek-Boney K."/>
            <person name="Hale W."/>
            <person name="Jakkamsetti A."/>
            <person name="Pham P."/>
            <person name="Ruth R."/>
            <person name="San Lucas F."/>
            <person name="Warren J."/>
            <person name="Zhang J."/>
            <person name="Zhao Z."/>
            <person name="Zhou C."/>
            <person name="Zhu D."/>
            <person name="Lee S."/>
            <person name="Bess C."/>
            <person name="Blankenburg K."/>
            <person name="Forbes L."/>
            <person name="Fu Q."/>
            <person name="Gubbala S."/>
            <person name="Hirani K."/>
            <person name="Jayaseelan J.C."/>
            <person name="Lara F."/>
            <person name="Munidasa M."/>
            <person name="Palculict T."/>
            <person name="Patil S."/>
            <person name="Pu L.-L."/>
            <person name="Saada N."/>
            <person name="Tang L."/>
            <person name="Weissenberger G."/>
            <person name="Zhu Y."/>
            <person name="Hemphill L."/>
            <person name="Shang Y."/>
            <person name="Youmans B."/>
            <person name="Ayvaz T."/>
            <person name="Ross M."/>
            <person name="Santibanez J."/>
            <person name="Aqrawi P."/>
            <person name="Gross S."/>
            <person name="Joshi V."/>
            <person name="Fowler G."/>
            <person name="Nazareth L."/>
            <person name="Reid J."/>
            <person name="Worley K."/>
            <person name="Petrosino J."/>
            <person name="Highlander S."/>
            <person name="Gibbs R."/>
        </authorList>
    </citation>
    <scope>NUCLEOTIDE SEQUENCE [LARGE SCALE GENOMIC DNA]</scope>
    <source>
        <strain evidence="5">DSM 20601</strain>
    </source>
</reference>
<dbReference type="InterPro" id="IPR002563">
    <property type="entry name" value="Flavin_Rdtase-like_dom"/>
</dbReference>
<dbReference type="GO" id="GO:0010181">
    <property type="term" value="F:FMN binding"/>
    <property type="evidence" value="ECO:0007669"/>
    <property type="project" value="InterPro"/>
</dbReference>
<comment type="similarity">
    <text evidence="3">Belongs to the flavoredoxin family.</text>
</comment>
<organism evidence="5 6">
    <name type="scientific">Listeria grayi DSM 20601</name>
    <dbReference type="NCBI Taxonomy" id="525367"/>
    <lineage>
        <taxon>Bacteria</taxon>
        <taxon>Bacillati</taxon>
        <taxon>Bacillota</taxon>
        <taxon>Bacilli</taxon>
        <taxon>Bacillales</taxon>
        <taxon>Listeriaceae</taxon>
        <taxon>Listeria</taxon>
    </lineage>
</organism>
<evidence type="ECO:0000256" key="1">
    <source>
        <dbReference type="ARBA" id="ARBA00001917"/>
    </source>
</evidence>
<comment type="caution">
    <text evidence="5">The sequence shown here is derived from an EMBL/GenBank/DDBJ whole genome shotgun (WGS) entry which is preliminary data.</text>
</comment>
<evidence type="ECO:0000313" key="5">
    <source>
        <dbReference type="EMBL" id="EFI83699.1"/>
    </source>
</evidence>
<dbReference type="Pfam" id="PF01613">
    <property type="entry name" value="Flavin_Reduct"/>
    <property type="match status" value="1"/>
</dbReference>
<dbReference type="AlphaFoldDB" id="D7UZD2"/>
<proteinExistence type="inferred from homology"/>
<dbReference type="SUPFAM" id="SSF50475">
    <property type="entry name" value="FMN-binding split barrel"/>
    <property type="match status" value="1"/>
</dbReference>
<gene>
    <name evidence="5" type="ORF">HMPREF0556_12384</name>
</gene>
<dbReference type="PANTHER" id="PTHR43567:SF1">
    <property type="entry name" value="FLAVOREDOXIN"/>
    <property type="match status" value="1"/>
</dbReference>
<dbReference type="GO" id="GO:0016646">
    <property type="term" value="F:oxidoreductase activity, acting on the CH-NH group of donors, NAD or NADP as acceptor"/>
    <property type="evidence" value="ECO:0007669"/>
    <property type="project" value="UniProtKB-ARBA"/>
</dbReference>
<comment type="cofactor">
    <cofactor evidence="1">
        <name>FMN</name>
        <dbReference type="ChEBI" id="CHEBI:58210"/>
    </cofactor>
</comment>
<dbReference type="InterPro" id="IPR052174">
    <property type="entry name" value="Flavoredoxin"/>
</dbReference>
<dbReference type="Proteomes" id="UP000010119">
    <property type="component" value="Unassembled WGS sequence"/>
</dbReference>
<accession>D7UZD2</accession>
<evidence type="ECO:0000256" key="2">
    <source>
        <dbReference type="ARBA" id="ARBA00022630"/>
    </source>
</evidence>
<feature type="domain" description="Flavin reductase like" evidence="4">
    <location>
        <begin position="17"/>
        <end position="187"/>
    </location>
</feature>
<dbReference type="Gene3D" id="2.30.110.10">
    <property type="entry name" value="Electron Transport, Fmn-binding Protein, Chain A"/>
    <property type="match status" value="1"/>
</dbReference>
<dbReference type="PANTHER" id="PTHR43567">
    <property type="entry name" value="FLAVOREDOXIN-RELATED-RELATED"/>
    <property type="match status" value="1"/>
</dbReference>
<dbReference type="EMBL" id="ACCR02000005">
    <property type="protein sequence ID" value="EFI83699.1"/>
    <property type="molecule type" value="Genomic_DNA"/>
</dbReference>
<evidence type="ECO:0000256" key="3">
    <source>
        <dbReference type="ARBA" id="ARBA00038054"/>
    </source>
</evidence>
<dbReference type="InterPro" id="IPR012349">
    <property type="entry name" value="Split_barrel_FMN-bd"/>
</dbReference>
<sequence>MIVMKHQAVKANSLYYGFPVLLLTTIDPITGVANITPLSSSWTLIDKIVIGIAQQSQGFRNIQAGSQAVINVPASHQWNEVEKIAQKTGMLEVPAYKQKMGYTYDADKFATSGFSPKHIPDTAVPAIAECPLQIAADIENITEREQFAIVELSISQVLAAESILDQNGQINSEAWSPLIYQFRAYKAADTLLGYNFRYNK</sequence>
<evidence type="ECO:0000313" key="6">
    <source>
        <dbReference type="Proteomes" id="UP000010119"/>
    </source>
</evidence>
<dbReference type="STRING" id="525367.HMPREF0556_12384"/>
<dbReference type="eggNOG" id="COG1853">
    <property type="taxonomic scope" value="Bacteria"/>
</dbReference>
<keyword evidence="2" id="KW-0285">Flavoprotein</keyword>
<name>D7UZD2_LISGR</name>
<protein>
    <recommendedName>
        <fullName evidence="4">Flavin reductase like domain-containing protein</fullName>
    </recommendedName>
</protein>
<keyword evidence="6" id="KW-1185">Reference proteome</keyword>
<evidence type="ECO:0000259" key="4">
    <source>
        <dbReference type="Pfam" id="PF01613"/>
    </source>
</evidence>
<dbReference type="HOGENOM" id="CLU_075333_1_1_9"/>